<reference evidence="2 3" key="1">
    <citation type="submission" date="2013-11" db="EMBL/GenBank/DDBJ databases">
        <title>Genome sequencing of Stegodyphus mimosarum.</title>
        <authorList>
            <person name="Bechsgaard J."/>
        </authorList>
    </citation>
    <scope>NUCLEOTIDE SEQUENCE [LARGE SCALE GENOMIC DNA]</scope>
</reference>
<organism evidence="2 3">
    <name type="scientific">Stegodyphus mimosarum</name>
    <name type="common">African social velvet spider</name>
    <dbReference type="NCBI Taxonomy" id="407821"/>
    <lineage>
        <taxon>Eukaryota</taxon>
        <taxon>Metazoa</taxon>
        <taxon>Ecdysozoa</taxon>
        <taxon>Arthropoda</taxon>
        <taxon>Chelicerata</taxon>
        <taxon>Arachnida</taxon>
        <taxon>Araneae</taxon>
        <taxon>Araneomorphae</taxon>
        <taxon>Entelegynae</taxon>
        <taxon>Eresoidea</taxon>
        <taxon>Eresidae</taxon>
        <taxon>Stegodyphus</taxon>
    </lineage>
</organism>
<sequence length="36" mass="4376">MSLIYVRWNRPEEVIIFFFVAQSWTCGLVTHLRYAE</sequence>
<accession>A0A087SZQ6</accession>
<proteinExistence type="predicted"/>
<protein>
    <submittedName>
        <fullName evidence="2">Uncharacterized protein</fullName>
    </submittedName>
</protein>
<keyword evidence="1" id="KW-1133">Transmembrane helix</keyword>
<dbReference type="EMBL" id="KK112708">
    <property type="protein sequence ID" value="KFM58345.1"/>
    <property type="molecule type" value="Genomic_DNA"/>
</dbReference>
<feature type="non-terminal residue" evidence="2">
    <location>
        <position position="36"/>
    </location>
</feature>
<keyword evidence="1" id="KW-0472">Membrane</keyword>
<feature type="transmembrane region" description="Helical" evidence="1">
    <location>
        <begin position="15"/>
        <end position="34"/>
    </location>
</feature>
<dbReference type="Proteomes" id="UP000054359">
    <property type="component" value="Unassembled WGS sequence"/>
</dbReference>
<evidence type="ECO:0000256" key="1">
    <source>
        <dbReference type="SAM" id="Phobius"/>
    </source>
</evidence>
<evidence type="ECO:0000313" key="2">
    <source>
        <dbReference type="EMBL" id="KFM58345.1"/>
    </source>
</evidence>
<dbReference type="AlphaFoldDB" id="A0A087SZQ6"/>
<keyword evidence="1" id="KW-0812">Transmembrane</keyword>
<gene>
    <name evidence="2" type="ORF">X975_04270</name>
</gene>
<evidence type="ECO:0000313" key="3">
    <source>
        <dbReference type="Proteomes" id="UP000054359"/>
    </source>
</evidence>
<keyword evidence="3" id="KW-1185">Reference proteome</keyword>
<name>A0A087SZQ6_STEMI</name>